<dbReference type="EMBL" id="FN393082">
    <property type="protein sequence ID" value="CAY81702.1"/>
    <property type="molecule type" value="Genomic_DNA"/>
</dbReference>
<gene>
    <name evidence="1" type="ORF">EC1118_1M3_0177g</name>
</gene>
<evidence type="ECO:0000313" key="2">
    <source>
        <dbReference type="Proteomes" id="UP000000286"/>
    </source>
</evidence>
<evidence type="ECO:0000313" key="1">
    <source>
        <dbReference type="EMBL" id="CAY81702.1"/>
    </source>
</evidence>
<protein>
    <submittedName>
        <fullName evidence="1">EC1118_1M3_0177p</fullName>
    </submittedName>
</protein>
<reference evidence="1 2" key="1">
    <citation type="journal article" date="2009" name="Proc. Natl. Acad. Sci. U.S.A.">
        <title>Eukaryote-to-eukaryote gene transfer events revealed by the genome sequence of the wine yeast Saccharomyces cerevisiae EC1118.</title>
        <authorList>
            <person name="Novo M."/>
            <person name="Bigey F."/>
            <person name="Beyne E."/>
            <person name="Galeote V."/>
            <person name="Gavory F."/>
            <person name="Mallet S."/>
            <person name="Cambot B."/>
            <person name="Legras J.L."/>
            <person name="Wincker P."/>
            <person name="Casaregola S."/>
            <person name="Dequin S."/>
        </authorList>
    </citation>
    <scope>NUCLEOTIDE SEQUENCE [LARGE SCALE GENOMIC DNA]</scope>
    <source>
        <strain evidence="2">Lalvin EC1118 / Prise de mousse</strain>
    </source>
</reference>
<name>C8ZE86_YEAS8</name>
<sequence>MAKQQITERRREDLFQGIERYQDLTSWPNTLHKCNIRHLCMQPIFWVPLRKTTRILTSNIAVLSLKYNAYPSDYLDKAQGSLRRPAKVFLPFFLRFLCIN</sequence>
<organism evidence="1 2">
    <name type="scientific">Saccharomyces cerevisiae (strain Lalvin EC1118 / Prise de mousse)</name>
    <name type="common">Baker's yeast</name>
    <dbReference type="NCBI Taxonomy" id="643680"/>
    <lineage>
        <taxon>Eukaryota</taxon>
        <taxon>Fungi</taxon>
        <taxon>Dikarya</taxon>
        <taxon>Ascomycota</taxon>
        <taxon>Saccharomycotina</taxon>
        <taxon>Saccharomycetes</taxon>
        <taxon>Saccharomycetales</taxon>
        <taxon>Saccharomycetaceae</taxon>
        <taxon>Saccharomyces</taxon>
    </lineage>
</organism>
<dbReference type="HOGENOM" id="CLU_2307652_0_0_1"/>
<dbReference type="Proteomes" id="UP000000286">
    <property type="component" value="Chromosome XIII"/>
</dbReference>
<dbReference type="AlphaFoldDB" id="C8ZE86"/>
<accession>C8ZE86</accession>
<proteinExistence type="predicted"/>